<accession>A0AAN6YZT2</accession>
<feature type="non-terminal residue" evidence="8">
    <location>
        <position position="276"/>
    </location>
</feature>
<feature type="domain" description="Rhodopsin" evidence="7">
    <location>
        <begin position="29"/>
        <end position="269"/>
    </location>
</feature>
<feature type="transmembrane region" description="Helical" evidence="6">
    <location>
        <begin position="45"/>
        <end position="66"/>
    </location>
</feature>
<proteinExistence type="inferred from homology"/>
<dbReference type="GO" id="GO:0016020">
    <property type="term" value="C:membrane"/>
    <property type="evidence" value="ECO:0007669"/>
    <property type="project" value="UniProtKB-SubCell"/>
</dbReference>
<keyword evidence="9" id="KW-1185">Reference proteome</keyword>
<feature type="non-terminal residue" evidence="8">
    <location>
        <position position="1"/>
    </location>
</feature>
<gene>
    <name evidence="8" type="ORF">N657DRAFT_538094</name>
</gene>
<feature type="transmembrane region" description="Helical" evidence="6">
    <location>
        <begin position="243"/>
        <end position="267"/>
    </location>
</feature>
<dbReference type="AlphaFoldDB" id="A0AAN6YZT2"/>
<dbReference type="RefSeq" id="XP_062643957.1">
    <property type="nucleotide sequence ID" value="XM_062787797.1"/>
</dbReference>
<dbReference type="InterPro" id="IPR052337">
    <property type="entry name" value="SAT4-like"/>
</dbReference>
<name>A0AAN6YZT2_9PEZI</name>
<reference evidence="8" key="2">
    <citation type="submission" date="2023-05" db="EMBL/GenBank/DDBJ databases">
        <authorList>
            <consortium name="Lawrence Berkeley National Laboratory"/>
            <person name="Steindorff A."/>
            <person name="Hensen N."/>
            <person name="Bonometti L."/>
            <person name="Westerberg I."/>
            <person name="Brannstrom I.O."/>
            <person name="Guillou S."/>
            <person name="Cros-Aarteil S."/>
            <person name="Calhoun S."/>
            <person name="Haridas S."/>
            <person name="Kuo A."/>
            <person name="Mondo S."/>
            <person name="Pangilinan J."/>
            <person name="Riley R."/>
            <person name="Labutti K."/>
            <person name="Andreopoulos B."/>
            <person name="Lipzen A."/>
            <person name="Chen C."/>
            <person name="Yanf M."/>
            <person name="Daum C."/>
            <person name="Ng V."/>
            <person name="Clum A."/>
            <person name="Ohm R."/>
            <person name="Martin F."/>
            <person name="Silar P."/>
            <person name="Natvig D."/>
            <person name="Lalanne C."/>
            <person name="Gautier V."/>
            <person name="Ament-Velasquez S.L."/>
            <person name="Kruys A."/>
            <person name="Hutchinson M.I."/>
            <person name="Powell A.J."/>
            <person name="Barry K."/>
            <person name="Miller A.N."/>
            <person name="Grigoriev I.V."/>
            <person name="Debuchy R."/>
            <person name="Gladieux P."/>
            <person name="Thoren M.H."/>
            <person name="Johannesson H."/>
        </authorList>
    </citation>
    <scope>NUCLEOTIDE SEQUENCE</scope>
    <source>
        <strain evidence="8">CBS 731.68</strain>
    </source>
</reference>
<evidence type="ECO:0000256" key="1">
    <source>
        <dbReference type="ARBA" id="ARBA00004141"/>
    </source>
</evidence>
<keyword evidence="4 6" id="KW-0472">Membrane</keyword>
<evidence type="ECO:0000259" key="7">
    <source>
        <dbReference type="Pfam" id="PF20684"/>
    </source>
</evidence>
<protein>
    <recommendedName>
        <fullName evidence="7">Rhodopsin domain-containing protein</fullName>
    </recommendedName>
</protein>
<comment type="similarity">
    <text evidence="5">Belongs to the SAT4 family.</text>
</comment>
<dbReference type="GeneID" id="87824567"/>
<feature type="transmembrane region" description="Helical" evidence="6">
    <location>
        <begin position="165"/>
        <end position="192"/>
    </location>
</feature>
<evidence type="ECO:0000256" key="6">
    <source>
        <dbReference type="SAM" id="Phobius"/>
    </source>
</evidence>
<evidence type="ECO:0000256" key="2">
    <source>
        <dbReference type="ARBA" id="ARBA00022692"/>
    </source>
</evidence>
<feature type="transmembrane region" description="Helical" evidence="6">
    <location>
        <begin position="86"/>
        <end position="112"/>
    </location>
</feature>
<dbReference type="Proteomes" id="UP001302602">
    <property type="component" value="Unassembled WGS sequence"/>
</dbReference>
<evidence type="ECO:0000256" key="5">
    <source>
        <dbReference type="ARBA" id="ARBA00038359"/>
    </source>
</evidence>
<feature type="transmembrane region" description="Helical" evidence="6">
    <location>
        <begin position="204"/>
        <end position="223"/>
    </location>
</feature>
<evidence type="ECO:0000256" key="4">
    <source>
        <dbReference type="ARBA" id="ARBA00023136"/>
    </source>
</evidence>
<dbReference type="InterPro" id="IPR049326">
    <property type="entry name" value="Rhodopsin_dom_fungi"/>
</dbReference>
<dbReference type="PANTHER" id="PTHR33048">
    <property type="entry name" value="PTH11-LIKE INTEGRAL MEMBRANE PROTEIN (AFU_ORTHOLOGUE AFUA_5G11245)"/>
    <property type="match status" value="1"/>
</dbReference>
<feature type="transmembrane region" description="Helical" evidence="6">
    <location>
        <begin position="124"/>
        <end position="145"/>
    </location>
</feature>
<dbReference type="Pfam" id="PF20684">
    <property type="entry name" value="Fung_rhodopsin"/>
    <property type="match status" value="1"/>
</dbReference>
<evidence type="ECO:0000256" key="3">
    <source>
        <dbReference type="ARBA" id="ARBA00022989"/>
    </source>
</evidence>
<evidence type="ECO:0000313" key="9">
    <source>
        <dbReference type="Proteomes" id="UP001302602"/>
    </source>
</evidence>
<reference evidence="8" key="1">
    <citation type="journal article" date="2023" name="Mol. Phylogenet. Evol.">
        <title>Genome-scale phylogeny and comparative genomics of the fungal order Sordariales.</title>
        <authorList>
            <person name="Hensen N."/>
            <person name="Bonometti L."/>
            <person name="Westerberg I."/>
            <person name="Brannstrom I.O."/>
            <person name="Guillou S."/>
            <person name="Cros-Aarteil S."/>
            <person name="Calhoun S."/>
            <person name="Haridas S."/>
            <person name="Kuo A."/>
            <person name="Mondo S."/>
            <person name="Pangilinan J."/>
            <person name="Riley R."/>
            <person name="LaButti K."/>
            <person name="Andreopoulos B."/>
            <person name="Lipzen A."/>
            <person name="Chen C."/>
            <person name="Yan M."/>
            <person name="Daum C."/>
            <person name="Ng V."/>
            <person name="Clum A."/>
            <person name="Steindorff A."/>
            <person name="Ohm R.A."/>
            <person name="Martin F."/>
            <person name="Silar P."/>
            <person name="Natvig D.O."/>
            <person name="Lalanne C."/>
            <person name="Gautier V."/>
            <person name="Ament-Velasquez S.L."/>
            <person name="Kruys A."/>
            <person name="Hutchinson M.I."/>
            <person name="Powell A.J."/>
            <person name="Barry K."/>
            <person name="Miller A.N."/>
            <person name="Grigoriev I.V."/>
            <person name="Debuchy R."/>
            <person name="Gladieux P."/>
            <person name="Hiltunen Thoren M."/>
            <person name="Johannesson H."/>
        </authorList>
    </citation>
    <scope>NUCLEOTIDE SEQUENCE</scope>
    <source>
        <strain evidence="8">CBS 731.68</strain>
    </source>
</reference>
<sequence length="276" mass="30234">PGWGQETKGPMIIIVISTMTAIATLFVLARVYSRLISLARLGADDYLLVLSILLTIIYVGLDAVAISHGAGKHIATLPKDDVSKAIFYAIVASVPGILSFTLPKFAVVILLVKVFNPGRWHRAFFWIISLLYLLGSVGGAILNFVECTPAAAQWGDVKGVCWDRRILFSYAVAHGIFSVFFDFYLAIYPTIIISKLILNWKKKLALSLALGFGYCAAAISSYKCYTLRGLLAIQDFTFAVDDIILWTNIESNCVIIGACIPCLYPLVKKIWGSTAL</sequence>
<organism evidence="8 9">
    <name type="scientific">Parathielavia appendiculata</name>
    <dbReference type="NCBI Taxonomy" id="2587402"/>
    <lineage>
        <taxon>Eukaryota</taxon>
        <taxon>Fungi</taxon>
        <taxon>Dikarya</taxon>
        <taxon>Ascomycota</taxon>
        <taxon>Pezizomycotina</taxon>
        <taxon>Sordariomycetes</taxon>
        <taxon>Sordariomycetidae</taxon>
        <taxon>Sordariales</taxon>
        <taxon>Chaetomiaceae</taxon>
        <taxon>Parathielavia</taxon>
    </lineage>
</organism>
<keyword evidence="2 6" id="KW-0812">Transmembrane</keyword>
<keyword evidence="3 6" id="KW-1133">Transmembrane helix</keyword>
<comment type="caution">
    <text evidence="8">The sequence shown here is derived from an EMBL/GenBank/DDBJ whole genome shotgun (WGS) entry which is preliminary data.</text>
</comment>
<dbReference type="PANTHER" id="PTHR33048:SF155">
    <property type="entry name" value="INTEGRAL MEMBRANE PROTEIN"/>
    <property type="match status" value="1"/>
</dbReference>
<dbReference type="EMBL" id="MU853240">
    <property type="protein sequence ID" value="KAK4120186.1"/>
    <property type="molecule type" value="Genomic_DNA"/>
</dbReference>
<evidence type="ECO:0000313" key="8">
    <source>
        <dbReference type="EMBL" id="KAK4120186.1"/>
    </source>
</evidence>
<feature type="transmembrane region" description="Helical" evidence="6">
    <location>
        <begin position="12"/>
        <end position="33"/>
    </location>
</feature>
<comment type="subcellular location">
    <subcellularLocation>
        <location evidence="1">Membrane</location>
        <topology evidence="1">Multi-pass membrane protein</topology>
    </subcellularLocation>
</comment>